<protein>
    <recommendedName>
        <fullName evidence="2">Tail sheath protein C-terminal domain-containing protein</fullName>
    </recommendedName>
</protein>
<dbReference type="InterPro" id="IPR020287">
    <property type="entry name" value="Tail_sheath_C"/>
</dbReference>
<comment type="similarity">
    <text evidence="1">Belongs to the myoviridae tail sheath protein family.</text>
</comment>
<feature type="domain" description="Tail sheath protein C-terminal" evidence="2">
    <location>
        <begin position="379"/>
        <end position="473"/>
    </location>
</feature>
<evidence type="ECO:0000313" key="4">
    <source>
        <dbReference type="Proteomes" id="UP000176939"/>
    </source>
</evidence>
<dbReference type="EMBL" id="MGFQ01000055">
    <property type="protein sequence ID" value="OGM08191.1"/>
    <property type="molecule type" value="Genomic_DNA"/>
</dbReference>
<comment type="caution">
    <text evidence="3">The sequence shown here is derived from an EMBL/GenBank/DDBJ whole genome shotgun (WGS) entry which is preliminary data.</text>
</comment>
<evidence type="ECO:0000256" key="1">
    <source>
        <dbReference type="ARBA" id="ARBA00008005"/>
    </source>
</evidence>
<accession>A0A1F7WZM2</accession>
<dbReference type="AlphaFoldDB" id="A0A1F7WZM2"/>
<sequence length="478" mass="51438">MAQDSRAPFYEITVNPDGLQILPGAPADVLYLMAPAKQGGGDIDADGAGEVVLVTTRSALEREYGAASDGSLMTFYGNLVYDYGSGLIKSCRVVNDDFAQASVELYNDDPYPTVVLTLKSKEYSEFANNILIDVEAGSTIGSMVTIYDGTVTEIFDNLTDVEAIATAINSATTGSNLIIAEFDVGDASAVLADIVGAQLTGGDSGDTNVPTTAYVAALSKAELHKDVTLVVAPGVDDATFHNAMKVHCELMSNKKNKAYRTAFVGCGLSLTLEERLQLTTTLGSERLCYLAQGGYLMNPVDASSTLYPASVIVVPIMGKIMSQAFYTPVIYSALSNVMDLEIQWDMDTQDLVHQANMVSLDIQNGAVVVVDCITTSDVSAYEDIHLMRIYDQVSRDLGNTLRLSIGRPNSDATFTWAKGLVTRSLNTLRNVGAIQNFNVLNDTTPDDKLMKNFRVKVEIAPMLPIKYAYGQIDLLPPS</sequence>
<name>A0A1F7WZM2_9BACT</name>
<evidence type="ECO:0000313" key="3">
    <source>
        <dbReference type="EMBL" id="OGM08191.1"/>
    </source>
</evidence>
<proteinExistence type="inferred from homology"/>
<dbReference type="Proteomes" id="UP000176939">
    <property type="component" value="Unassembled WGS sequence"/>
</dbReference>
<dbReference type="Pfam" id="PF17482">
    <property type="entry name" value="Phage_sheath_1C"/>
    <property type="match status" value="1"/>
</dbReference>
<organism evidence="3 4">
    <name type="scientific">Candidatus Woesebacteria bacterium RBG_13_36_22</name>
    <dbReference type="NCBI Taxonomy" id="1802478"/>
    <lineage>
        <taxon>Bacteria</taxon>
        <taxon>Candidatus Woeseibacteriota</taxon>
    </lineage>
</organism>
<gene>
    <name evidence="3" type="ORF">A2Z67_06265</name>
</gene>
<reference evidence="3 4" key="1">
    <citation type="journal article" date="2016" name="Nat. Commun.">
        <title>Thousands of microbial genomes shed light on interconnected biogeochemical processes in an aquifer system.</title>
        <authorList>
            <person name="Anantharaman K."/>
            <person name="Brown C.T."/>
            <person name="Hug L.A."/>
            <person name="Sharon I."/>
            <person name="Castelle C.J."/>
            <person name="Probst A.J."/>
            <person name="Thomas B.C."/>
            <person name="Singh A."/>
            <person name="Wilkins M.J."/>
            <person name="Karaoz U."/>
            <person name="Brodie E.L."/>
            <person name="Williams K.H."/>
            <person name="Hubbard S.S."/>
            <person name="Banfield J.F."/>
        </authorList>
    </citation>
    <scope>NUCLEOTIDE SEQUENCE [LARGE SCALE GENOMIC DNA]</scope>
</reference>
<evidence type="ECO:0000259" key="2">
    <source>
        <dbReference type="Pfam" id="PF17482"/>
    </source>
</evidence>